<feature type="domain" description="DED" evidence="3">
    <location>
        <begin position="26"/>
        <end position="93"/>
    </location>
</feature>
<dbReference type="SUPFAM" id="SSF47986">
    <property type="entry name" value="DEATH domain"/>
    <property type="match status" value="2"/>
</dbReference>
<dbReference type="InterPro" id="IPR000488">
    <property type="entry name" value="Death_dom"/>
</dbReference>
<reference evidence="4 5" key="1">
    <citation type="submission" date="2022-05" db="EMBL/GenBank/DDBJ databases">
        <title>A multi-omics perspective on studying reproductive biology in Daphnia sinensis.</title>
        <authorList>
            <person name="Jia J."/>
        </authorList>
    </citation>
    <scope>NUCLEOTIDE SEQUENCE [LARGE SCALE GENOMIC DNA]</scope>
    <source>
        <strain evidence="4 5">WSL</strain>
    </source>
</reference>
<comment type="caution">
    <text evidence="4">The sequence shown here is derived from an EMBL/GenBank/DDBJ whole genome shotgun (WGS) entry which is preliminary data.</text>
</comment>
<dbReference type="Pfam" id="PF00531">
    <property type="entry name" value="Death"/>
    <property type="match status" value="1"/>
</dbReference>
<feature type="domain" description="Death" evidence="2">
    <location>
        <begin position="132"/>
        <end position="218"/>
    </location>
</feature>
<evidence type="ECO:0000313" key="4">
    <source>
        <dbReference type="EMBL" id="KAI9557637.1"/>
    </source>
</evidence>
<sequence>MVSIRDIRNPYSVLIEDVVKLHLAALTEKELKDVVEHFRDQIQSNRVISYIKDIYSLVTVLEARNVLNSQNVDALLDIAKLVNRPLAAQRIQDYKKHREFVMHPPLPKIAPPPRPPSSCNETSHQISKEKLIDKVFAEIAKLLGRDVSSFARALPFDLSESELQSLRSQSRGNLEEATLKVLKLFRERNPNIDHIQSIMQALNIIKRSEIRRKIELILTANAKFS</sequence>
<dbReference type="InterPro" id="IPR001875">
    <property type="entry name" value="DED_dom"/>
</dbReference>
<dbReference type="AlphaFoldDB" id="A0AAD5KPW5"/>
<dbReference type="PROSITE" id="PS50017">
    <property type="entry name" value="DEATH_DOMAIN"/>
    <property type="match status" value="1"/>
</dbReference>
<dbReference type="PROSITE" id="PS50168">
    <property type="entry name" value="DED"/>
    <property type="match status" value="1"/>
</dbReference>
<feature type="compositionally biased region" description="Pro residues" evidence="1">
    <location>
        <begin position="105"/>
        <end position="116"/>
    </location>
</feature>
<dbReference type="GO" id="GO:0042981">
    <property type="term" value="P:regulation of apoptotic process"/>
    <property type="evidence" value="ECO:0007669"/>
    <property type="project" value="InterPro"/>
</dbReference>
<dbReference type="EMBL" id="WJBH02000006">
    <property type="protein sequence ID" value="KAI9557637.1"/>
    <property type="molecule type" value="Genomic_DNA"/>
</dbReference>
<proteinExistence type="predicted"/>
<organism evidence="4 5">
    <name type="scientific">Daphnia sinensis</name>
    <dbReference type="NCBI Taxonomy" id="1820382"/>
    <lineage>
        <taxon>Eukaryota</taxon>
        <taxon>Metazoa</taxon>
        <taxon>Ecdysozoa</taxon>
        <taxon>Arthropoda</taxon>
        <taxon>Crustacea</taxon>
        <taxon>Branchiopoda</taxon>
        <taxon>Diplostraca</taxon>
        <taxon>Cladocera</taxon>
        <taxon>Anomopoda</taxon>
        <taxon>Daphniidae</taxon>
        <taxon>Daphnia</taxon>
        <taxon>Daphnia similis group</taxon>
    </lineage>
</organism>
<name>A0AAD5KPW5_9CRUS</name>
<dbReference type="Gene3D" id="1.10.533.10">
    <property type="entry name" value="Death Domain, Fas"/>
    <property type="match status" value="2"/>
</dbReference>
<dbReference type="Proteomes" id="UP000820818">
    <property type="component" value="Linkage Group LG6"/>
</dbReference>
<dbReference type="InterPro" id="IPR011029">
    <property type="entry name" value="DEATH-like_dom_sf"/>
</dbReference>
<dbReference type="CDD" id="cd01670">
    <property type="entry name" value="Death"/>
    <property type="match status" value="1"/>
</dbReference>
<feature type="region of interest" description="Disordered" evidence="1">
    <location>
        <begin position="105"/>
        <end position="124"/>
    </location>
</feature>
<dbReference type="GO" id="GO:0007165">
    <property type="term" value="P:signal transduction"/>
    <property type="evidence" value="ECO:0007669"/>
    <property type="project" value="InterPro"/>
</dbReference>
<evidence type="ECO:0000259" key="3">
    <source>
        <dbReference type="PROSITE" id="PS50168"/>
    </source>
</evidence>
<gene>
    <name evidence="4" type="ORF">GHT06_017465</name>
</gene>
<accession>A0AAD5KPW5</accession>
<evidence type="ECO:0000259" key="2">
    <source>
        <dbReference type="PROSITE" id="PS50017"/>
    </source>
</evidence>
<evidence type="ECO:0000256" key="1">
    <source>
        <dbReference type="SAM" id="MobiDB-lite"/>
    </source>
</evidence>
<keyword evidence="5" id="KW-1185">Reference proteome</keyword>
<evidence type="ECO:0008006" key="6">
    <source>
        <dbReference type="Google" id="ProtNLM"/>
    </source>
</evidence>
<dbReference type="SMART" id="SM00005">
    <property type="entry name" value="DEATH"/>
    <property type="match status" value="1"/>
</dbReference>
<evidence type="ECO:0000313" key="5">
    <source>
        <dbReference type="Proteomes" id="UP000820818"/>
    </source>
</evidence>
<protein>
    <recommendedName>
        <fullName evidence="6">Death domain-containing protein</fullName>
    </recommendedName>
</protein>